<proteinExistence type="predicted"/>
<dbReference type="PROSITE" id="PS50102">
    <property type="entry name" value="RRM"/>
    <property type="match status" value="2"/>
</dbReference>
<name>A0A8J5IC06_ZINOF</name>
<feature type="compositionally biased region" description="Polar residues" evidence="2">
    <location>
        <begin position="12"/>
        <end position="22"/>
    </location>
</feature>
<feature type="domain" description="RRM" evidence="3">
    <location>
        <begin position="91"/>
        <end position="172"/>
    </location>
</feature>
<organism evidence="4 5">
    <name type="scientific">Zingiber officinale</name>
    <name type="common">Ginger</name>
    <name type="synonym">Amomum zingiber</name>
    <dbReference type="NCBI Taxonomy" id="94328"/>
    <lineage>
        <taxon>Eukaryota</taxon>
        <taxon>Viridiplantae</taxon>
        <taxon>Streptophyta</taxon>
        <taxon>Embryophyta</taxon>
        <taxon>Tracheophyta</taxon>
        <taxon>Spermatophyta</taxon>
        <taxon>Magnoliopsida</taxon>
        <taxon>Liliopsida</taxon>
        <taxon>Zingiberales</taxon>
        <taxon>Zingiberaceae</taxon>
        <taxon>Zingiber</taxon>
    </lineage>
</organism>
<protein>
    <recommendedName>
        <fullName evidence="3">RRM domain-containing protein</fullName>
    </recommendedName>
</protein>
<dbReference type="GO" id="GO:0003723">
    <property type="term" value="F:RNA binding"/>
    <property type="evidence" value="ECO:0007669"/>
    <property type="project" value="UniProtKB-UniRule"/>
</dbReference>
<evidence type="ECO:0000256" key="1">
    <source>
        <dbReference type="PROSITE-ProRule" id="PRU00176"/>
    </source>
</evidence>
<feature type="domain" description="RRM" evidence="3">
    <location>
        <begin position="194"/>
        <end position="270"/>
    </location>
</feature>
<sequence length="284" mass="31414">MADLTARKRFQTRSASPFSGLNPSAEEFVPPSLLPPGLSSPPDQHRVYVPRDSRAGASDHPTPRRRNYSLLDMRNRFDRIPMAQYGESVRRTVFVSNLDQQLLPSSQITEEQLVESFRCCGKVLDCRICGDCSSVLRFAFVEYANENGAKQALNLDGCVLGNHPVKVIPSKTPIVPVNPIFLPRSEDEREQCARTVYCSNIDKQLSPADVKHFFESLCGQVSRLRLLADQGNATCISFVEFAEAESSIAALNCTGLFLGSNAIRVSPSKTPIKNIANINPRVQD</sequence>
<evidence type="ECO:0000259" key="3">
    <source>
        <dbReference type="PROSITE" id="PS50102"/>
    </source>
</evidence>
<keyword evidence="5" id="KW-1185">Reference proteome</keyword>
<dbReference type="Proteomes" id="UP000734854">
    <property type="component" value="Unassembled WGS sequence"/>
</dbReference>
<evidence type="ECO:0000313" key="5">
    <source>
        <dbReference type="Proteomes" id="UP000734854"/>
    </source>
</evidence>
<dbReference type="SUPFAM" id="SSF54928">
    <property type="entry name" value="RNA-binding domain, RBD"/>
    <property type="match status" value="2"/>
</dbReference>
<feature type="region of interest" description="Disordered" evidence="2">
    <location>
        <begin position="1"/>
        <end position="66"/>
    </location>
</feature>
<dbReference type="PANTHER" id="PTHR32343">
    <property type="entry name" value="SERINE/ARGININE-RICH SPLICING FACTOR"/>
    <property type="match status" value="1"/>
</dbReference>
<dbReference type="EMBL" id="JACMSC010000001">
    <property type="protein sequence ID" value="KAG6537625.1"/>
    <property type="molecule type" value="Genomic_DNA"/>
</dbReference>
<feature type="compositionally biased region" description="Basic and acidic residues" evidence="2">
    <location>
        <begin position="43"/>
        <end position="54"/>
    </location>
</feature>
<reference evidence="4 5" key="1">
    <citation type="submission" date="2020-08" db="EMBL/GenBank/DDBJ databases">
        <title>Plant Genome Project.</title>
        <authorList>
            <person name="Zhang R.-G."/>
        </authorList>
    </citation>
    <scope>NUCLEOTIDE SEQUENCE [LARGE SCALE GENOMIC DNA]</scope>
    <source>
        <tissue evidence="4">Rhizome</tissue>
    </source>
</reference>
<dbReference type="InterPro" id="IPR035979">
    <property type="entry name" value="RBD_domain_sf"/>
</dbReference>
<dbReference type="SMART" id="SM00360">
    <property type="entry name" value="RRM"/>
    <property type="match status" value="2"/>
</dbReference>
<dbReference type="Gene3D" id="3.30.70.330">
    <property type="match status" value="2"/>
</dbReference>
<dbReference type="AlphaFoldDB" id="A0A8J5IC06"/>
<evidence type="ECO:0000313" key="4">
    <source>
        <dbReference type="EMBL" id="KAG6537625.1"/>
    </source>
</evidence>
<dbReference type="Pfam" id="PF00076">
    <property type="entry name" value="RRM_1"/>
    <property type="match status" value="2"/>
</dbReference>
<comment type="caution">
    <text evidence="4">The sequence shown here is derived from an EMBL/GenBank/DDBJ whole genome shotgun (WGS) entry which is preliminary data.</text>
</comment>
<dbReference type="PANTHER" id="PTHR32343:SF22">
    <property type="entry name" value="LD29830P"/>
    <property type="match status" value="1"/>
</dbReference>
<keyword evidence="1" id="KW-0694">RNA-binding</keyword>
<evidence type="ECO:0000256" key="2">
    <source>
        <dbReference type="SAM" id="MobiDB-lite"/>
    </source>
</evidence>
<accession>A0A8J5IC06</accession>
<gene>
    <name evidence="4" type="ORF">ZIOFF_002720</name>
</gene>
<dbReference type="InterPro" id="IPR012677">
    <property type="entry name" value="Nucleotide-bd_a/b_plait_sf"/>
</dbReference>
<dbReference type="InterPro" id="IPR000504">
    <property type="entry name" value="RRM_dom"/>
</dbReference>